<dbReference type="AlphaFoldDB" id="A0A0C9U3R8"/>
<feature type="region of interest" description="Disordered" evidence="1">
    <location>
        <begin position="1"/>
        <end position="107"/>
    </location>
</feature>
<evidence type="ECO:0000313" key="3">
    <source>
        <dbReference type="Proteomes" id="UP000054279"/>
    </source>
</evidence>
<name>A0A0C9U3R8_SPHS4</name>
<accession>A0A0C9U3R8</accession>
<dbReference type="EMBL" id="KN837296">
    <property type="protein sequence ID" value="KIJ28839.1"/>
    <property type="molecule type" value="Genomic_DNA"/>
</dbReference>
<dbReference type="Proteomes" id="UP000054279">
    <property type="component" value="Unassembled WGS sequence"/>
</dbReference>
<organism evidence="2 3">
    <name type="scientific">Sphaerobolus stellatus (strain SS14)</name>
    <dbReference type="NCBI Taxonomy" id="990650"/>
    <lineage>
        <taxon>Eukaryota</taxon>
        <taxon>Fungi</taxon>
        <taxon>Dikarya</taxon>
        <taxon>Basidiomycota</taxon>
        <taxon>Agaricomycotina</taxon>
        <taxon>Agaricomycetes</taxon>
        <taxon>Phallomycetidae</taxon>
        <taxon>Geastrales</taxon>
        <taxon>Sphaerobolaceae</taxon>
        <taxon>Sphaerobolus</taxon>
    </lineage>
</organism>
<evidence type="ECO:0000256" key="1">
    <source>
        <dbReference type="SAM" id="MobiDB-lite"/>
    </source>
</evidence>
<keyword evidence="3" id="KW-1185">Reference proteome</keyword>
<reference evidence="2 3" key="1">
    <citation type="submission" date="2014-06" db="EMBL/GenBank/DDBJ databases">
        <title>Evolutionary Origins and Diversification of the Mycorrhizal Mutualists.</title>
        <authorList>
            <consortium name="DOE Joint Genome Institute"/>
            <consortium name="Mycorrhizal Genomics Consortium"/>
            <person name="Kohler A."/>
            <person name="Kuo A."/>
            <person name="Nagy L.G."/>
            <person name="Floudas D."/>
            <person name="Copeland A."/>
            <person name="Barry K.W."/>
            <person name="Cichocki N."/>
            <person name="Veneault-Fourrey C."/>
            <person name="LaButti K."/>
            <person name="Lindquist E.A."/>
            <person name="Lipzen A."/>
            <person name="Lundell T."/>
            <person name="Morin E."/>
            <person name="Murat C."/>
            <person name="Riley R."/>
            <person name="Ohm R."/>
            <person name="Sun H."/>
            <person name="Tunlid A."/>
            <person name="Henrissat B."/>
            <person name="Grigoriev I.V."/>
            <person name="Hibbett D.S."/>
            <person name="Martin F."/>
        </authorList>
    </citation>
    <scope>NUCLEOTIDE SEQUENCE [LARGE SCALE GENOMIC DNA]</scope>
    <source>
        <strain evidence="2 3">SS14</strain>
    </source>
</reference>
<gene>
    <name evidence="2" type="ORF">M422DRAFT_269797</name>
</gene>
<proteinExistence type="predicted"/>
<sequence>MERHEEKRPYSAAGTEHTAYIQLNHCPPAPNKGKRPSAKTGKSSQQHLDADLESYHQAHEPVLPYEEEPPSSAPDVEMNAPVVAGASSNLQDESTMHVDHELDDLYE</sequence>
<protein>
    <submittedName>
        <fullName evidence="2">Uncharacterized protein</fullName>
    </submittedName>
</protein>
<feature type="compositionally biased region" description="Basic and acidic residues" evidence="1">
    <location>
        <begin position="48"/>
        <end position="59"/>
    </location>
</feature>
<evidence type="ECO:0000313" key="2">
    <source>
        <dbReference type="EMBL" id="KIJ28839.1"/>
    </source>
</evidence>
<dbReference type="HOGENOM" id="CLU_164945_0_0_1"/>